<dbReference type="AlphaFoldDB" id="A0A4R1PZB9"/>
<reference evidence="2 3" key="1">
    <citation type="submission" date="2019-03" db="EMBL/GenBank/DDBJ databases">
        <title>Genomic Encyclopedia of Type Strains, Phase IV (KMG-IV): sequencing the most valuable type-strain genomes for metagenomic binning, comparative biology and taxonomic classification.</title>
        <authorList>
            <person name="Goeker M."/>
        </authorList>
    </citation>
    <scope>NUCLEOTIDE SEQUENCE [LARGE SCALE GENOMIC DNA]</scope>
    <source>
        <strain evidence="2 3">DSM 2286</strain>
    </source>
</reference>
<sequence length="200" mass="22658">MITQATYHEATANTRWMLNCIRNAKNVDLSTVQVFIAPLSGISALRGGNPAIYVRNNQMQIAVGNWRTEMQSYAQANSAEHIPHDRINRGTCIIASESIFGWPLSRRCGVLWHEYGHAYNERVGRPNTEQNAYLFEVDMFDYASTTNVFRDNGIGVAEVLDYLNWRQPYFDKGITPQLTQLLASLRAKLGAMARHNFMAV</sequence>
<organism evidence="2 3">
    <name type="scientific">Azotobacter chroococcum</name>
    <dbReference type="NCBI Taxonomy" id="353"/>
    <lineage>
        <taxon>Bacteria</taxon>
        <taxon>Pseudomonadati</taxon>
        <taxon>Pseudomonadota</taxon>
        <taxon>Gammaproteobacteria</taxon>
        <taxon>Pseudomonadales</taxon>
        <taxon>Pseudomonadaceae</taxon>
        <taxon>Azotobacter</taxon>
    </lineage>
</organism>
<evidence type="ECO:0000313" key="2">
    <source>
        <dbReference type="EMBL" id="TCL33364.1"/>
    </source>
</evidence>
<name>A0A4R1PZB9_9GAMM</name>
<protein>
    <submittedName>
        <fullName evidence="2">Uncharacterized protein</fullName>
    </submittedName>
</protein>
<dbReference type="RefSeq" id="WP_131254594.1">
    <property type="nucleotide sequence ID" value="NZ_JAAPAP010000004.1"/>
</dbReference>
<evidence type="ECO:0000313" key="1">
    <source>
        <dbReference type="EMBL" id="NHN76991.1"/>
    </source>
</evidence>
<accession>A0A4R1PZB9</accession>
<gene>
    <name evidence="2" type="ORF">EV691_10438</name>
    <name evidence="1" type="ORF">HA520_06760</name>
</gene>
<dbReference type="Proteomes" id="UP000295169">
    <property type="component" value="Unassembled WGS sequence"/>
</dbReference>
<evidence type="ECO:0000313" key="3">
    <source>
        <dbReference type="Proteomes" id="UP000295169"/>
    </source>
</evidence>
<dbReference type="EMBL" id="SMMU01000004">
    <property type="protein sequence ID" value="TCL33364.1"/>
    <property type="molecule type" value="Genomic_DNA"/>
</dbReference>
<dbReference type="Proteomes" id="UP000736384">
    <property type="component" value="Unassembled WGS sequence"/>
</dbReference>
<dbReference type="EMBL" id="JAAPAP010000004">
    <property type="protein sequence ID" value="NHN76991.1"/>
    <property type="molecule type" value="Genomic_DNA"/>
</dbReference>
<reference evidence="1" key="2">
    <citation type="submission" date="2020-03" db="EMBL/GenBank/DDBJ databases">
        <title>Genome assembly of Azotobacter chroococcum W5.</title>
        <authorList>
            <person name="Kannepalli A."/>
        </authorList>
    </citation>
    <scope>NUCLEOTIDE SEQUENCE</scope>
    <source>
        <strain evidence="1">W5</strain>
    </source>
</reference>
<proteinExistence type="predicted"/>
<comment type="caution">
    <text evidence="2">The sequence shown here is derived from an EMBL/GenBank/DDBJ whole genome shotgun (WGS) entry which is preliminary data.</text>
</comment>
<dbReference type="OrthoDB" id="5645602at2"/>